<dbReference type="RefSeq" id="WP_018432147.1">
    <property type="nucleotide sequence ID" value="NZ_JACHDD010000004.1"/>
</dbReference>
<dbReference type="InterPro" id="IPR045864">
    <property type="entry name" value="aa-tRNA-synth_II/BPL/LPL"/>
</dbReference>
<dbReference type="GO" id="GO:0004812">
    <property type="term" value="F:aminoacyl-tRNA ligase activity"/>
    <property type="evidence" value="ECO:0007669"/>
    <property type="project" value="UniProtKB-KW"/>
</dbReference>
<evidence type="ECO:0000313" key="1">
    <source>
        <dbReference type="EMBL" id="MBB5424475.1"/>
    </source>
</evidence>
<dbReference type="OrthoDB" id="583154at2"/>
<keyword evidence="2" id="KW-1185">Reference proteome</keyword>
<accession>A0A6I1PYI4</accession>
<evidence type="ECO:0000313" key="2">
    <source>
        <dbReference type="Proteomes" id="UP000592780"/>
    </source>
</evidence>
<dbReference type="SUPFAM" id="SSF55681">
    <property type="entry name" value="Class II aaRS and biotin synthetases"/>
    <property type="match status" value="1"/>
</dbReference>
<dbReference type="Proteomes" id="UP000592780">
    <property type="component" value="Unassembled WGS sequence"/>
</dbReference>
<keyword evidence="1" id="KW-0436">Ligase</keyword>
<reference evidence="1 2" key="1">
    <citation type="submission" date="2020-08" db="EMBL/GenBank/DDBJ databases">
        <title>Genomic Encyclopedia of Type Strains, Phase IV (KMG-V): Genome sequencing to study the core and pangenomes of soil and plant-associated prokaryotes.</title>
        <authorList>
            <person name="Whitman W."/>
        </authorList>
    </citation>
    <scope>NUCLEOTIDE SEQUENCE [LARGE SCALE GENOMIC DNA]</scope>
    <source>
        <strain evidence="1 2">JPY158</strain>
    </source>
</reference>
<gene>
    <name evidence="1" type="ORF">HDG40_002620</name>
</gene>
<dbReference type="NCBIfam" id="NF005479">
    <property type="entry name" value="PRK07080.1"/>
    <property type="match status" value="1"/>
</dbReference>
<organism evidence="1 2">
    <name type="scientific">Paraburkholderia atlantica</name>
    <dbReference type="NCBI Taxonomy" id="2654982"/>
    <lineage>
        <taxon>Bacteria</taxon>
        <taxon>Pseudomonadati</taxon>
        <taxon>Pseudomonadota</taxon>
        <taxon>Betaproteobacteria</taxon>
        <taxon>Burkholderiales</taxon>
        <taxon>Burkholderiaceae</taxon>
        <taxon>Paraburkholderia</taxon>
    </lineage>
</organism>
<dbReference type="AlphaFoldDB" id="A0A6I1PYI4"/>
<dbReference type="CDD" id="cd00670">
    <property type="entry name" value="Gly_His_Pro_Ser_Thr_tRS_core"/>
    <property type="match status" value="1"/>
</dbReference>
<protein>
    <submittedName>
        <fullName evidence="1">Seryl-tRNA synthetase</fullName>
    </submittedName>
</protein>
<dbReference type="Gene3D" id="3.30.930.10">
    <property type="entry name" value="Bira Bifunctional Protein, Domain 2"/>
    <property type="match status" value="1"/>
</dbReference>
<keyword evidence="1" id="KW-0030">Aminoacyl-tRNA synthetase</keyword>
<name>A0A6I1PYI4_PARAM</name>
<comment type="caution">
    <text evidence="1">The sequence shown here is derived from an EMBL/GenBank/DDBJ whole genome shotgun (WGS) entry which is preliminary data.</text>
</comment>
<sequence length="357" mass="39183">MKLTTDTAAAATAAAASAADVGPSLTLRDEMLAAGLLIDTGENGLYGRSQIFEDVIDRLNVAITHLGKDQRAEVLRFPPAMRRTDFEDSEYLKSFPNLAGTIHSFCGDDMGHHRLLRALDDAMADSNDERGDAWLAQQKPTRVVLTPAACYPIYPVLARRGPLPADGRTVDVLSYCFRHEPSLDPGRMQMFRQREYVRLGSPEQVMAFRQMWIERGSLLVKLLGLPVEVDLANDPFFGRGGKIVADSQRAQALKFELLIAVADPRGKTACLSFNYHMDHFGAIWKIACEDGTTAHTGCVGFGMERITLALFRHHGLEVDAWPDDVRALLWGDTATRVADALQAAQPTQTVTVVGESA</sequence>
<proteinExistence type="predicted"/>
<dbReference type="EMBL" id="JACHDD010000004">
    <property type="protein sequence ID" value="MBB5424475.1"/>
    <property type="molecule type" value="Genomic_DNA"/>
</dbReference>